<dbReference type="InterPro" id="IPR012693">
    <property type="entry name" value="ABC_transpr_PhnC"/>
</dbReference>
<dbReference type="InterPro" id="IPR017871">
    <property type="entry name" value="ABC_transporter-like_CS"/>
</dbReference>
<keyword evidence="6" id="KW-0472">Membrane</keyword>
<keyword evidence="2" id="KW-1003">Cell membrane</keyword>
<evidence type="ECO:0000256" key="3">
    <source>
        <dbReference type="ARBA" id="ARBA00022741"/>
    </source>
</evidence>
<dbReference type="InterPro" id="IPR003593">
    <property type="entry name" value="AAA+_ATPase"/>
</dbReference>
<keyword evidence="5" id="KW-1278">Translocase</keyword>
<dbReference type="SMART" id="SM00382">
    <property type="entry name" value="AAA"/>
    <property type="match status" value="1"/>
</dbReference>
<dbReference type="CDD" id="cd03256">
    <property type="entry name" value="ABC_PhnC_transporter"/>
    <property type="match status" value="1"/>
</dbReference>
<keyword evidence="3" id="KW-0547">Nucleotide-binding</keyword>
<dbReference type="Gene3D" id="3.40.50.300">
    <property type="entry name" value="P-loop containing nucleotide triphosphate hydrolases"/>
    <property type="match status" value="1"/>
</dbReference>
<dbReference type="RefSeq" id="WP_345934699.1">
    <property type="nucleotide sequence ID" value="NZ_JBBKTV010000008.1"/>
</dbReference>
<dbReference type="InterPro" id="IPR027417">
    <property type="entry name" value="P-loop_NTPase"/>
</dbReference>
<dbReference type="InterPro" id="IPR050086">
    <property type="entry name" value="MetN_ABC_transporter-like"/>
</dbReference>
<protein>
    <submittedName>
        <fullName evidence="8">Phosphonate ABC transporter ATP-binding protein</fullName>
    </submittedName>
</protein>
<dbReference type="PANTHER" id="PTHR43166">
    <property type="entry name" value="AMINO ACID IMPORT ATP-BINDING PROTEIN"/>
    <property type="match status" value="1"/>
</dbReference>
<evidence type="ECO:0000259" key="7">
    <source>
        <dbReference type="PROSITE" id="PS50893"/>
    </source>
</evidence>
<evidence type="ECO:0000256" key="2">
    <source>
        <dbReference type="ARBA" id="ARBA00022475"/>
    </source>
</evidence>
<feature type="domain" description="ABC transporter" evidence="7">
    <location>
        <begin position="10"/>
        <end position="258"/>
    </location>
</feature>
<evidence type="ECO:0000313" key="9">
    <source>
        <dbReference type="Proteomes" id="UP001413721"/>
    </source>
</evidence>
<evidence type="ECO:0000256" key="4">
    <source>
        <dbReference type="ARBA" id="ARBA00022840"/>
    </source>
</evidence>
<reference evidence="8 9" key="1">
    <citation type="submission" date="2024-03" db="EMBL/GenBank/DDBJ databases">
        <title>High-quality draft genome sequencing of Tistrella sp. BH-R2-4.</title>
        <authorList>
            <person name="Dong C."/>
        </authorList>
    </citation>
    <scope>NUCLEOTIDE SEQUENCE [LARGE SCALE GENOMIC DNA]</scope>
    <source>
        <strain evidence="8 9">BH-R2-4</strain>
    </source>
</reference>
<keyword evidence="4 8" id="KW-0067">ATP-binding</keyword>
<dbReference type="InterPro" id="IPR003439">
    <property type="entry name" value="ABC_transporter-like_ATP-bd"/>
</dbReference>
<organism evidence="8 9">
    <name type="scientific">Tistrella arctica</name>
    <dbReference type="NCBI Taxonomy" id="3133430"/>
    <lineage>
        <taxon>Bacteria</taxon>
        <taxon>Pseudomonadati</taxon>
        <taxon>Pseudomonadota</taxon>
        <taxon>Alphaproteobacteria</taxon>
        <taxon>Geminicoccales</taxon>
        <taxon>Geminicoccaceae</taxon>
        <taxon>Tistrella</taxon>
    </lineage>
</organism>
<dbReference type="PANTHER" id="PTHR43166:SF6">
    <property type="entry name" value="PHOSPHONATES IMPORT ATP-BINDING PROTEIN PHNC"/>
    <property type="match status" value="1"/>
</dbReference>
<dbReference type="PROSITE" id="PS00211">
    <property type="entry name" value="ABC_TRANSPORTER_1"/>
    <property type="match status" value="1"/>
</dbReference>
<accession>A0ABU9YHW2</accession>
<dbReference type="SUPFAM" id="SSF52540">
    <property type="entry name" value="P-loop containing nucleoside triphosphate hydrolases"/>
    <property type="match status" value="1"/>
</dbReference>
<sequence length="286" mass="30431">MTDAASGPAIEVARLTKTFRGHRALDAVSFEIGRGEMVALIGASGSGKSTLMRHLSGLIACDRNDGGAIRVLGGSVQQNGRIARDIRSRRARIGVVFQQFNLVGRLSVITNVLTGTLGTLPLWRVITGRFRRVDQLRALAALDRVGIAEWAHRRASTLSGGQQQRAAIARALVQQAEVIMADEPIASLDPESAKRVMDTLARINAEDGTTVVVSLHQVDYALKYCPRVIALAKGRLIYDGPSAALTTDLLASLYGTEIEDIGLPDRPAAPQPLGAEPAALRALAAS</sequence>
<keyword evidence="1" id="KW-0813">Transport</keyword>
<dbReference type="GO" id="GO:0005524">
    <property type="term" value="F:ATP binding"/>
    <property type="evidence" value="ECO:0007669"/>
    <property type="project" value="UniProtKB-KW"/>
</dbReference>
<dbReference type="Pfam" id="PF00005">
    <property type="entry name" value="ABC_tran"/>
    <property type="match status" value="1"/>
</dbReference>
<gene>
    <name evidence="8" type="primary">phnC</name>
    <name evidence="8" type="ORF">WG926_08745</name>
</gene>
<keyword evidence="9" id="KW-1185">Reference proteome</keyword>
<evidence type="ECO:0000256" key="1">
    <source>
        <dbReference type="ARBA" id="ARBA00022448"/>
    </source>
</evidence>
<dbReference type="NCBIfam" id="TIGR02315">
    <property type="entry name" value="ABC_phnC"/>
    <property type="match status" value="1"/>
</dbReference>
<comment type="caution">
    <text evidence="8">The sequence shown here is derived from an EMBL/GenBank/DDBJ whole genome shotgun (WGS) entry which is preliminary data.</text>
</comment>
<proteinExistence type="predicted"/>
<evidence type="ECO:0000256" key="6">
    <source>
        <dbReference type="ARBA" id="ARBA00023136"/>
    </source>
</evidence>
<dbReference type="Proteomes" id="UP001413721">
    <property type="component" value="Unassembled WGS sequence"/>
</dbReference>
<dbReference type="EMBL" id="JBBKTW010000003">
    <property type="protein sequence ID" value="MEN2988387.1"/>
    <property type="molecule type" value="Genomic_DNA"/>
</dbReference>
<name>A0ABU9YHW2_9PROT</name>
<evidence type="ECO:0000256" key="5">
    <source>
        <dbReference type="ARBA" id="ARBA00022967"/>
    </source>
</evidence>
<evidence type="ECO:0000313" key="8">
    <source>
        <dbReference type="EMBL" id="MEN2988387.1"/>
    </source>
</evidence>
<dbReference type="PROSITE" id="PS50893">
    <property type="entry name" value="ABC_TRANSPORTER_2"/>
    <property type="match status" value="1"/>
</dbReference>